<proteinExistence type="predicted"/>
<dbReference type="SUPFAM" id="SSF53335">
    <property type="entry name" value="S-adenosyl-L-methionine-dependent methyltransferases"/>
    <property type="match status" value="1"/>
</dbReference>
<gene>
    <name evidence="3" type="ORF">BS101_01005</name>
</gene>
<organism evidence="3 4">
    <name type="scientific">Clostridium kluyveri</name>
    <dbReference type="NCBI Taxonomy" id="1534"/>
    <lineage>
        <taxon>Bacteria</taxon>
        <taxon>Bacillati</taxon>
        <taxon>Bacillota</taxon>
        <taxon>Clostridia</taxon>
        <taxon>Eubacteriales</taxon>
        <taxon>Clostridiaceae</taxon>
        <taxon>Clostridium</taxon>
    </lineage>
</organism>
<evidence type="ECO:0000256" key="2">
    <source>
        <dbReference type="ARBA" id="ARBA00022679"/>
    </source>
</evidence>
<reference evidence="3 4" key="1">
    <citation type="submission" date="2016-12" db="EMBL/GenBank/DDBJ databases">
        <title>Complete genome sequence of Clostridium kluyveri JZZ isolated from the pit mud of a Chinese flavor liquor-making factory.</title>
        <authorList>
            <person name="Wang Y."/>
        </authorList>
    </citation>
    <scope>NUCLEOTIDE SEQUENCE [LARGE SCALE GENOMIC DNA]</scope>
    <source>
        <strain evidence="3 4">JZZ</strain>
    </source>
</reference>
<sequence length="275" mass="32304">MKNKPILQVQTVQNTMLIPLWGRAVASEKNPEILYDKQAIDIIKNYDYDFKNVAKTFGEFGGICYIVRARKIEDAIREFIRKYPRGTVVNIGAGLDTSFSRVDNGSILWYNLDLPDSIAFRRSFIPDSERNISIAKSLFDTTWFDDVKFTFEDGIFFVSGGVFYFFKEQQLREIFRIMARRFPGGELYFDAESRTAVKRSNNMIKKTGNKGAIMYFYVNDAKKFQSWSSAIKLVSCEGYFKNIPFNKQWSLRLRLMMRMSDWTHMMKFVYLRFLK</sequence>
<dbReference type="OrthoDB" id="9800233at2"/>
<evidence type="ECO:0000313" key="4">
    <source>
        <dbReference type="Proteomes" id="UP000184604"/>
    </source>
</evidence>
<dbReference type="Gene3D" id="3.40.50.150">
    <property type="entry name" value="Vaccinia Virus protein VP39"/>
    <property type="match status" value="1"/>
</dbReference>
<dbReference type="Pfam" id="PF04072">
    <property type="entry name" value="LCM"/>
    <property type="match status" value="1"/>
</dbReference>
<dbReference type="PIRSF" id="PIRSF028177">
    <property type="entry name" value="Polyketide_synth_Omtfrase_TcmP"/>
    <property type="match status" value="1"/>
</dbReference>
<dbReference type="RefSeq" id="WP_073537151.1">
    <property type="nucleotide sequence ID" value="NZ_CP018335.1"/>
</dbReference>
<dbReference type="InterPro" id="IPR007213">
    <property type="entry name" value="Ppm1/Ppm2/Tcmp"/>
</dbReference>
<dbReference type="EMBL" id="CP018335">
    <property type="protein sequence ID" value="APM37438.1"/>
    <property type="molecule type" value="Genomic_DNA"/>
</dbReference>
<dbReference type="InterPro" id="IPR016874">
    <property type="entry name" value="TcmP-like"/>
</dbReference>
<evidence type="ECO:0000313" key="3">
    <source>
        <dbReference type="EMBL" id="APM37438.1"/>
    </source>
</evidence>
<evidence type="ECO:0000256" key="1">
    <source>
        <dbReference type="ARBA" id="ARBA00022603"/>
    </source>
</evidence>
<keyword evidence="1 3" id="KW-0489">Methyltransferase</keyword>
<name>A0A1L5F336_CLOKL</name>
<keyword evidence="2 3" id="KW-0808">Transferase</keyword>
<dbReference type="PANTHER" id="PTHR43619:SF2">
    <property type="entry name" value="S-ADENOSYL-L-METHIONINE-DEPENDENT METHYLTRANSFERASES SUPERFAMILY PROTEIN"/>
    <property type="match status" value="1"/>
</dbReference>
<dbReference type="AlphaFoldDB" id="A0A1L5F336"/>
<protein>
    <submittedName>
        <fullName evidence="3">Polyketide biosynthesis methyltransferase</fullName>
    </submittedName>
</protein>
<dbReference type="InterPro" id="IPR029063">
    <property type="entry name" value="SAM-dependent_MTases_sf"/>
</dbReference>
<dbReference type="Proteomes" id="UP000184604">
    <property type="component" value="Chromosome"/>
</dbReference>
<dbReference type="PANTHER" id="PTHR43619">
    <property type="entry name" value="S-ADENOSYL-L-METHIONINE-DEPENDENT METHYLTRANSFERASE YKTD-RELATED"/>
    <property type="match status" value="1"/>
</dbReference>
<accession>A0A1L5F336</accession>
<dbReference type="GO" id="GO:0008168">
    <property type="term" value="F:methyltransferase activity"/>
    <property type="evidence" value="ECO:0007669"/>
    <property type="project" value="UniProtKB-KW"/>
</dbReference>
<dbReference type="GO" id="GO:0032259">
    <property type="term" value="P:methylation"/>
    <property type="evidence" value="ECO:0007669"/>
    <property type="project" value="UniProtKB-KW"/>
</dbReference>